<feature type="region of interest" description="Disordered" evidence="1">
    <location>
        <begin position="136"/>
        <end position="169"/>
    </location>
</feature>
<dbReference type="STRING" id="1522189.A0A316W3P2"/>
<dbReference type="GeneID" id="37034069"/>
<name>A0A316W3P2_9BASI</name>
<feature type="compositionally biased region" description="Basic residues" evidence="1">
    <location>
        <begin position="1"/>
        <end position="12"/>
    </location>
</feature>
<feature type="compositionally biased region" description="Polar residues" evidence="1">
    <location>
        <begin position="208"/>
        <end position="227"/>
    </location>
</feature>
<feature type="compositionally biased region" description="Low complexity" evidence="1">
    <location>
        <begin position="136"/>
        <end position="146"/>
    </location>
</feature>
<reference evidence="2 3" key="1">
    <citation type="journal article" date="2018" name="Mol. Biol. Evol.">
        <title>Broad Genomic Sampling Reveals a Smut Pathogenic Ancestry of the Fungal Clade Ustilaginomycotina.</title>
        <authorList>
            <person name="Kijpornyongpan T."/>
            <person name="Mondo S.J."/>
            <person name="Barry K."/>
            <person name="Sandor L."/>
            <person name="Lee J."/>
            <person name="Lipzen A."/>
            <person name="Pangilinan J."/>
            <person name="LaButti K."/>
            <person name="Hainaut M."/>
            <person name="Henrissat B."/>
            <person name="Grigoriev I.V."/>
            <person name="Spatafora J.W."/>
            <person name="Aime M.C."/>
        </authorList>
    </citation>
    <scope>NUCLEOTIDE SEQUENCE [LARGE SCALE GENOMIC DNA]</scope>
    <source>
        <strain evidence="2 3">MCA 4658</strain>
    </source>
</reference>
<feature type="region of interest" description="Disordered" evidence="1">
    <location>
        <begin position="1"/>
        <end position="101"/>
    </location>
</feature>
<organism evidence="2 3">
    <name type="scientific">Ceraceosorus guamensis</name>
    <dbReference type="NCBI Taxonomy" id="1522189"/>
    <lineage>
        <taxon>Eukaryota</taxon>
        <taxon>Fungi</taxon>
        <taxon>Dikarya</taxon>
        <taxon>Basidiomycota</taxon>
        <taxon>Ustilaginomycotina</taxon>
        <taxon>Exobasidiomycetes</taxon>
        <taxon>Ceraceosorales</taxon>
        <taxon>Ceraceosoraceae</taxon>
        <taxon>Ceraceosorus</taxon>
    </lineage>
</organism>
<evidence type="ECO:0000313" key="3">
    <source>
        <dbReference type="Proteomes" id="UP000245783"/>
    </source>
</evidence>
<dbReference type="OrthoDB" id="3367047at2759"/>
<accession>A0A316W3P2</accession>
<sequence>MSSAPARRRPKGPLHPPYRGAPTSGISMSGPQARHGGGAVPSSPTEGTDLGLGFLPQQPITPSRKRNWTPSIQSISEPYAGQSGWSSHAPSSSSFGAAAGGVADDPVYAQHAARGYDRDTLTSSFESSSRAWETLSRAQEASQAAQARERQQTLAIASHGQEEPATKKRKGVAGTIVEGAVNTALYAGAAAITAYSLWSSWGRRPSETEQASAQDQAISPPTPSKTTLPGGLPDYFPPPPYAEAPLSPSASSVGSSVAQNARRAQNVYISRRRRRPVFQSYRNMTVGRQMEDGLATPSTSATSVTLPSDIMEAGSSDMDADDDDDEFSRLNKRMAAMIAEGQAGELRSSLMMSKALA</sequence>
<dbReference type="EMBL" id="KZ819362">
    <property type="protein sequence ID" value="PWN44312.1"/>
    <property type="molecule type" value="Genomic_DNA"/>
</dbReference>
<evidence type="ECO:0000256" key="1">
    <source>
        <dbReference type="SAM" id="MobiDB-lite"/>
    </source>
</evidence>
<protein>
    <submittedName>
        <fullName evidence="2">Uncharacterized protein</fullName>
    </submittedName>
</protein>
<proteinExistence type="predicted"/>
<evidence type="ECO:0000313" key="2">
    <source>
        <dbReference type="EMBL" id="PWN44312.1"/>
    </source>
</evidence>
<gene>
    <name evidence="2" type="ORF">IE81DRAFT_29922</name>
</gene>
<feature type="compositionally biased region" description="Low complexity" evidence="1">
    <location>
        <begin position="243"/>
        <end position="258"/>
    </location>
</feature>
<dbReference type="AlphaFoldDB" id="A0A316W3P2"/>
<feature type="region of interest" description="Disordered" evidence="1">
    <location>
        <begin position="206"/>
        <end position="258"/>
    </location>
</feature>
<feature type="compositionally biased region" description="Low complexity" evidence="1">
    <location>
        <begin position="81"/>
        <end position="101"/>
    </location>
</feature>
<keyword evidence="3" id="KW-1185">Reference proteome</keyword>
<dbReference type="RefSeq" id="XP_025371472.1">
    <property type="nucleotide sequence ID" value="XM_025512199.1"/>
</dbReference>
<dbReference type="InParanoid" id="A0A316W3P2"/>
<dbReference type="Proteomes" id="UP000245783">
    <property type="component" value="Unassembled WGS sequence"/>
</dbReference>